<dbReference type="Gene3D" id="2.180.10.10">
    <property type="entry name" value="RHS repeat-associated core"/>
    <property type="match status" value="2"/>
</dbReference>
<dbReference type="InterPro" id="IPR022385">
    <property type="entry name" value="Rhs_assc_core"/>
</dbReference>
<organism evidence="10 11">
    <name type="scientific">Plantactinospora mayteni</name>
    <dbReference type="NCBI Taxonomy" id="566021"/>
    <lineage>
        <taxon>Bacteria</taxon>
        <taxon>Bacillati</taxon>
        <taxon>Actinomycetota</taxon>
        <taxon>Actinomycetes</taxon>
        <taxon>Micromonosporales</taxon>
        <taxon>Micromonosporaceae</taxon>
        <taxon>Plantactinospora</taxon>
    </lineage>
</organism>
<name>A0ABQ4F3Y3_9ACTN</name>
<evidence type="ECO:0000256" key="3">
    <source>
        <dbReference type="ARBA" id="ARBA00022722"/>
    </source>
</evidence>
<proteinExistence type="inferred from homology"/>
<feature type="compositionally biased region" description="Basic and acidic residues" evidence="8">
    <location>
        <begin position="2203"/>
        <end position="2224"/>
    </location>
</feature>
<dbReference type="Pfam" id="PF05593">
    <property type="entry name" value="RHS_repeat"/>
    <property type="match status" value="2"/>
</dbReference>
<evidence type="ECO:0000256" key="2">
    <source>
        <dbReference type="ARBA" id="ARBA00022529"/>
    </source>
</evidence>
<evidence type="ECO:0000256" key="4">
    <source>
        <dbReference type="ARBA" id="ARBA00022759"/>
    </source>
</evidence>
<evidence type="ECO:0000256" key="5">
    <source>
        <dbReference type="ARBA" id="ARBA00022801"/>
    </source>
</evidence>
<dbReference type="PANTHER" id="PTHR32305">
    <property type="match status" value="1"/>
</dbReference>
<evidence type="ECO:0000256" key="7">
    <source>
        <dbReference type="ARBA" id="ARBA00023048"/>
    </source>
</evidence>
<keyword evidence="7" id="KW-0078">Bacteriocin</keyword>
<feature type="region of interest" description="Disordered" evidence="8">
    <location>
        <begin position="41"/>
        <end position="60"/>
    </location>
</feature>
<dbReference type="InterPro" id="IPR003587">
    <property type="entry name" value="Hint_dom_N"/>
</dbReference>
<dbReference type="InterPro" id="IPR037146">
    <property type="entry name" value="Colicin/pyocin_DNase_dom_sf"/>
</dbReference>
<dbReference type="Gene3D" id="3.90.540.10">
    <property type="entry name" value="Colicin/pyocin, DNase domain"/>
    <property type="match status" value="1"/>
</dbReference>
<dbReference type="Proteomes" id="UP000621500">
    <property type="component" value="Unassembled WGS sequence"/>
</dbReference>
<dbReference type="InterPro" id="IPR030934">
    <property type="entry name" value="Intein_C"/>
</dbReference>
<evidence type="ECO:0000256" key="1">
    <source>
        <dbReference type="ARBA" id="ARBA00006811"/>
    </source>
</evidence>
<dbReference type="InterPro" id="IPR044925">
    <property type="entry name" value="His-Me_finger_sf"/>
</dbReference>
<comment type="caution">
    <text evidence="10">The sequence shown here is derived from an EMBL/GenBank/DDBJ whole genome shotgun (WGS) entry which is preliminary data.</text>
</comment>
<dbReference type="EMBL" id="BONX01000077">
    <property type="protein sequence ID" value="GIH01612.1"/>
    <property type="molecule type" value="Genomic_DNA"/>
</dbReference>
<keyword evidence="5" id="KW-0378">Hydrolase</keyword>
<feature type="region of interest" description="Disordered" evidence="8">
    <location>
        <begin position="2196"/>
        <end position="2235"/>
    </location>
</feature>
<dbReference type="InterPro" id="IPR036844">
    <property type="entry name" value="Hint_dom_sf"/>
</dbReference>
<comment type="similarity">
    <text evidence="1">Belongs to the colicin/pyosin nuclease family.</text>
</comment>
<dbReference type="SUPFAM" id="SSF51294">
    <property type="entry name" value="Hedgehog/intein (Hint) domain"/>
    <property type="match status" value="1"/>
</dbReference>
<feature type="domain" description="Hint" evidence="9">
    <location>
        <begin position="2003"/>
        <end position="2099"/>
    </location>
</feature>
<reference evidence="10 11" key="1">
    <citation type="submission" date="2021-01" db="EMBL/GenBank/DDBJ databases">
        <title>Whole genome shotgun sequence of Plantactinospora mayteni NBRC 109088.</title>
        <authorList>
            <person name="Komaki H."/>
            <person name="Tamura T."/>
        </authorList>
    </citation>
    <scope>NUCLEOTIDE SEQUENCE [LARGE SCALE GENOMIC DNA]</scope>
    <source>
        <strain evidence="10 11">NBRC 109088</strain>
    </source>
</reference>
<dbReference type="InterPro" id="IPR031325">
    <property type="entry name" value="RHS_repeat"/>
</dbReference>
<dbReference type="PROSITE" id="PS50818">
    <property type="entry name" value="INTEIN_C_TER"/>
    <property type="match status" value="1"/>
</dbReference>
<gene>
    <name evidence="10" type="ORF">Pma05_81840</name>
</gene>
<dbReference type="NCBIfam" id="TIGR01643">
    <property type="entry name" value="YD_repeat_2x"/>
    <property type="match status" value="1"/>
</dbReference>
<dbReference type="InterPro" id="IPR006530">
    <property type="entry name" value="YD"/>
</dbReference>
<dbReference type="NCBIfam" id="TIGR03696">
    <property type="entry name" value="Rhs_assc_core"/>
    <property type="match status" value="1"/>
</dbReference>
<dbReference type="InterPro" id="IPR006141">
    <property type="entry name" value="Intein_N"/>
</dbReference>
<keyword evidence="6" id="KW-0044">Antibiotic</keyword>
<evidence type="ECO:0000256" key="8">
    <source>
        <dbReference type="SAM" id="MobiDB-lite"/>
    </source>
</evidence>
<accession>A0ABQ4F3Y3</accession>
<keyword evidence="3" id="KW-0540">Nuclease</keyword>
<evidence type="ECO:0000313" key="11">
    <source>
        <dbReference type="Proteomes" id="UP000621500"/>
    </source>
</evidence>
<dbReference type="Gene3D" id="2.170.16.10">
    <property type="entry name" value="Hedgehog/Intein (Hint) domain"/>
    <property type="match status" value="1"/>
</dbReference>
<dbReference type="PROSITE" id="PS50817">
    <property type="entry name" value="INTEIN_N_TER"/>
    <property type="match status" value="1"/>
</dbReference>
<keyword evidence="11" id="KW-1185">Reference proteome</keyword>
<evidence type="ECO:0000259" key="9">
    <source>
        <dbReference type="SMART" id="SM00306"/>
    </source>
</evidence>
<keyword evidence="4" id="KW-0255">Endonuclease</keyword>
<dbReference type="SUPFAM" id="SSF54060">
    <property type="entry name" value="His-Me finger endonucleases"/>
    <property type="match status" value="1"/>
</dbReference>
<evidence type="ECO:0000256" key="6">
    <source>
        <dbReference type="ARBA" id="ARBA00023022"/>
    </source>
</evidence>
<sequence>MSTHRKASARRRARFLSSLLVGSLLASLVGVVPAVPAALAAEPGGRERPARVSSAATKPKPLPVMPVYTGQSVKWPSRGSAVVDLPLSPDRSRRLPGSVKPGGLPVTVTAVDDVGLDVLSSRALADAADASELPGRVRVELLDREVAGRVGVPLALKVERADAGIGGRVELRVDYSAFAHAYGGDWAWRLRLATMPACVLVSPEVEQCGQVGWLDSVNDGEAGVITAEVELPVRPAGVTGEGQKAGAEVPAGDVDRLVVLAASGSSTETGDFSKSDLEESSTWAVSGNSGDFTYSYPMAAPPVPGGLVPEVGLAYSSGAVDGQTAGSNTQPSTFGEGWNYTPGFIERTYRPCADDSEPALSPYWTALAATADLCWRQPNAQVTLNGTVGEIVLASDGKWRLADDDGSKVELLTGASNGDDNGEHWKITTTDGTQYWFGRQTLPNGKGNTNSAPVVPVFANHSGEPCFSSSSASESRCQQAWRWMLDYVVDRNGNEISYWYDRDTVRTGLMNSASTTAAYHRAVHLNRIEYGTHTSDGSSVAAPARVVFTNSDRCVTISCGTRNETNWPDTPWDLECLAAPCSNNLAPTFWSSKRVSKIATQVLKSGTYSPVDEWAIGHSFPTASSPVLWLSNIEHSGKSGGAVTLPKLLTFGTKTQNRADYDPAGTMKSHEKYRITRLQTETGGQIDVTYAGNDTGCTFGGAFPDPDQNSKRCFAQYYTNPSGETGWSWWHKRITTKIVESDLVGGSPPITTEYGYSTENSSSSVLWGLSKGAAVWGASLPKRSWSEWAGYTNVIVRKGNPTAGTRSQTDYLYLRGLDGDVIDTGTRSVSVTPFDSVVGGGAAWDTEYRRGHLLNERIYDHAGGTVVQLVKHDPWAVTTGTRTLSTAWAVPNVHKSYITRTKVETRWEWVDGAWSQRARVDTSFDATYGRVLTVSDEGNSADGDETCTTYGYADNATGYKYEFVKQRTDRAEGCEETPGALLGDTRYYYDGLAHGGAPGRGNVTKTENYVDGGWQVASQNVVYNPHGQITSSTDALNRTTTTVYTENADRLNTQVAVTNAAGHTTTTTLDVSRGLPLTVADPNTKVTTGTYDPLGRLLTVTRPGNSTGTPDAAYTYTVSQTTPSWIRTRVLGPNGNQIESYDIYGGLSQHRQTQTVGADGKRIITERVFDERGLTVKESSFWNTDSGPTSTLVTAADSVIERQTRFTYDGRGRQTAAESWSLGQYFWKTTTSYTWNSTTVVPPAGGFPTREIVDDRGQVVEKRQYRTSDTDGAYDSTEYDYNLRGESTSVTDPAGNTWSYAYDLLGRKSQAVDPDAGTTLTEYYSTGTVKATTDGRGKKHYHQYDNLDRHTEIREDSPTGRVAAQWTYDTVAIGQLSSATRYDTDGLAYTTSVGSYDDGYRPLSSTVTIPASTSNGALAGTYTTGMTYKVNGAVATVTHPSVGGLPAETLTYNYLNQGLLDSMSSAQQTYLADVEYAYDGLAYRTYLGNAGKRVRVTTQHDTGHRRLTNIQVDTENQTSPGNWDDKYTTEYGYRDNGLIAAIAGKTNATRDQVECFTYDYLQRLTEAWTETSWTCATPQRAGADPYWRQWTFDKVGNRLTQTDKDPAGDTAWTYTTPAAGQPRPHTVTGVTATGPKAGTPTRAFTYDAAGNTLTRTTETGASQTLTWTPAGQLGTLTENGQTTSYLYDADGNRLISRAPGKTTLYLGGTELALATGSSQPDGTRYYNGYAVRDVTGLKWAVNNHQGTGQIQIDADTLACQRRRNMPYGEDRGTTPTPWLGTKGFVGGIRDDTSLVHLGAREYDPTLGRFISIDPVMDLTDPQQMHGYSYANNNPSTLSDPDGYRPLATNGGYEEDRYWSSGGGKGTKLAKNPKTNKWGVVKKKPTAPKPPPKKKPAIILGDNVIGAPDRKALEDAINKWSIDGAGLGLGDKEYYVGFRICQEHADWCSQWALENAEWVGQIDGLGYYEQSMASDPFFNLFESLQSAPGGGKGRGRSGPGGGCFRSFAAATQVLMADGSTKGIEDIKVGDLVLATDPETQEHGSREVTHVWVHGDQLVDLKLANGTKITTTEDHPFWNHTDQQWQDAQHLDQGDLLLTAIGGSVPVVGLLDATATLGAAYNLTVDDIHTYYVLAGTTPVLVHNCGGRWKLGEDYSKPDKNGNPPSMSTMRKRFWKNEAAEPAAADQYGPANIGRMKRGLAPQRQRPDGSWEPMELSHEPIPERDGGMVLTPRWPEDHVLMDPGGYRRLPPGY</sequence>
<keyword evidence="2" id="KW-0929">Antimicrobial</keyword>
<protein>
    <recommendedName>
        <fullName evidence="9">Hint domain-containing protein</fullName>
    </recommendedName>
</protein>
<dbReference type="Pfam" id="PF07591">
    <property type="entry name" value="PT-HINT"/>
    <property type="match status" value="1"/>
</dbReference>
<dbReference type="InterPro" id="IPR050708">
    <property type="entry name" value="T6SS_VgrG/RHS"/>
</dbReference>
<dbReference type="NCBIfam" id="TIGR01443">
    <property type="entry name" value="intein_Cterm"/>
    <property type="match status" value="1"/>
</dbReference>
<dbReference type="PANTHER" id="PTHR32305:SF17">
    <property type="entry name" value="TRNA NUCLEASE WAPA"/>
    <property type="match status" value="1"/>
</dbReference>
<dbReference type="SMART" id="SM00306">
    <property type="entry name" value="HintN"/>
    <property type="match status" value="1"/>
</dbReference>
<dbReference type="CDD" id="cd00081">
    <property type="entry name" value="Hint"/>
    <property type="match status" value="1"/>
</dbReference>
<evidence type="ECO:0000313" key="10">
    <source>
        <dbReference type="EMBL" id="GIH01612.1"/>
    </source>
</evidence>